<evidence type="ECO:0000313" key="3">
    <source>
        <dbReference type="Proteomes" id="UP000186819"/>
    </source>
</evidence>
<dbReference type="Proteomes" id="UP000186819">
    <property type="component" value="Unassembled WGS sequence"/>
</dbReference>
<feature type="chain" id="PRO_5012681309" evidence="1">
    <location>
        <begin position="23"/>
        <end position="240"/>
    </location>
</feature>
<dbReference type="RefSeq" id="WP_170879062.1">
    <property type="nucleotide sequence ID" value="NZ_FTMD01000004.1"/>
</dbReference>
<name>A0A1N6SCE8_9RHOO</name>
<dbReference type="EMBL" id="FTMD01000004">
    <property type="protein sequence ID" value="SIQ38778.1"/>
    <property type="molecule type" value="Genomic_DNA"/>
</dbReference>
<protein>
    <submittedName>
        <fullName evidence="2">Uncharacterized protein</fullName>
    </submittedName>
</protein>
<feature type="signal peptide" evidence="1">
    <location>
        <begin position="1"/>
        <end position="22"/>
    </location>
</feature>
<keyword evidence="3" id="KW-1185">Reference proteome</keyword>
<evidence type="ECO:0000313" key="2">
    <source>
        <dbReference type="EMBL" id="SIQ38778.1"/>
    </source>
</evidence>
<reference evidence="3" key="1">
    <citation type="submission" date="2017-01" db="EMBL/GenBank/DDBJ databases">
        <authorList>
            <person name="Varghese N."/>
            <person name="Submissions S."/>
        </authorList>
    </citation>
    <scope>NUCLEOTIDE SEQUENCE [LARGE SCALE GENOMIC DNA]</scope>
    <source>
        <strain evidence="3">ATCC 51758</strain>
    </source>
</reference>
<keyword evidence="1" id="KW-0732">Signal</keyword>
<dbReference type="STRING" id="34027.SAMN05421829_10434"/>
<evidence type="ECO:0000256" key="1">
    <source>
        <dbReference type="SAM" id="SignalP"/>
    </source>
</evidence>
<organism evidence="2 3">
    <name type="scientific">Aromatoleum tolulyticum</name>
    <dbReference type="NCBI Taxonomy" id="34027"/>
    <lineage>
        <taxon>Bacteria</taxon>
        <taxon>Pseudomonadati</taxon>
        <taxon>Pseudomonadota</taxon>
        <taxon>Betaproteobacteria</taxon>
        <taxon>Rhodocyclales</taxon>
        <taxon>Rhodocyclaceae</taxon>
        <taxon>Aromatoleum</taxon>
    </lineage>
</organism>
<accession>A0A1N6SCE8</accession>
<dbReference type="AlphaFoldDB" id="A0A1N6SCE8"/>
<gene>
    <name evidence="2" type="ORF">SAMN05421829_10434</name>
</gene>
<proteinExistence type="predicted"/>
<sequence>MRAALLTCVSTWLFAWQPLAHGAPAVEVCFNYGCASRVEVVLAEDGLADVADVLAQATDADSERAAIARAVGMMQRLSAGQAPIAADRGGNYRDDDVEGRMDCIDHSTTTTRFLELMAARGWLRFHRVLAVERRAPYLVLQHFSAVIEEAAAPGPQAAAPVASAPLPDYIAPMLALCDCGDVLADIGPAVMLRPALEGAPVPGHNPGARFAVDSWFVDHGEPAVVLPLAEWLNGEGPNVQ</sequence>